<organism evidence="4 5">
    <name type="scientific">Photobacterium angustum</name>
    <dbReference type="NCBI Taxonomy" id="661"/>
    <lineage>
        <taxon>Bacteria</taxon>
        <taxon>Pseudomonadati</taxon>
        <taxon>Pseudomonadota</taxon>
        <taxon>Gammaproteobacteria</taxon>
        <taxon>Vibrionales</taxon>
        <taxon>Vibrionaceae</taxon>
        <taxon>Photobacterium</taxon>
    </lineage>
</organism>
<accession>A0A2S7VWA2</accession>
<keyword evidence="2" id="KW-0547">Nucleotide-binding</keyword>
<dbReference type="GO" id="GO:0005737">
    <property type="term" value="C:cytoplasm"/>
    <property type="evidence" value="ECO:0007669"/>
    <property type="project" value="TreeGrafter"/>
</dbReference>
<comment type="caution">
    <text evidence="4">The sequence shown here is derived from an EMBL/GenBank/DDBJ whole genome shotgun (WGS) entry which is preliminary data.</text>
</comment>
<dbReference type="PANTHER" id="PTHR21621:SF0">
    <property type="entry name" value="BETA-CITRYLGLUTAMATE SYNTHASE B-RELATED"/>
    <property type="match status" value="1"/>
</dbReference>
<dbReference type="Gene3D" id="3.40.50.20">
    <property type="match status" value="1"/>
</dbReference>
<dbReference type="GO" id="GO:0016879">
    <property type="term" value="F:ligase activity, forming carbon-nitrogen bonds"/>
    <property type="evidence" value="ECO:0007669"/>
    <property type="project" value="TreeGrafter"/>
</dbReference>
<dbReference type="GO" id="GO:0005524">
    <property type="term" value="F:ATP binding"/>
    <property type="evidence" value="ECO:0007669"/>
    <property type="project" value="UniProtKB-UniRule"/>
</dbReference>
<dbReference type="SUPFAM" id="SSF56059">
    <property type="entry name" value="Glutathione synthetase ATP-binding domain-like"/>
    <property type="match status" value="1"/>
</dbReference>
<gene>
    <name evidence="4" type="ORF">BTO08_02645</name>
</gene>
<name>A0A2S7VWA2_PHOAN</name>
<keyword evidence="2" id="KW-0067">ATP-binding</keyword>
<evidence type="ECO:0000256" key="1">
    <source>
        <dbReference type="ARBA" id="ARBA00023211"/>
    </source>
</evidence>
<dbReference type="AlphaFoldDB" id="A0A2S7VWA2"/>
<dbReference type="OrthoDB" id="6808660at2"/>
<reference evidence="4 5" key="1">
    <citation type="submission" date="2016-12" db="EMBL/GenBank/DDBJ databases">
        <title>Diversity of luminous bacteria.</title>
        <authorList>
            <person name="Yoshizawa S."/>
            <person name="Kogure K."/>
        </authorList>
    </citation>
    <scope>NUCLEOTIDE SEQUENCE [LARGE SCALE GENOMIC DNA]</scope>
    <source>
        <strain evidence="4 5">LC1-200</strain>
    </source>
</reference>
<feature type="domain" description="ATP-grasp" evidence="3">
    <location>
        <begin position="104"/>
        <end position="291"/>
    </location>
</feature>
<evidence type="ECO:0000313" key="4">
    <source>
        <dbReference type="EMBL" id="PQJ66397.1"/>
    </source>
</evidence>
<dbReference type="PANTHER" id="PTHR21621">
    <property type="entry name" value="RIBOSOMAL PROTEIN S6 MODIFICATION PROTEIN"/>
    <property type="match status" value="1"/>
</dbReference>
<dbReference type="RefSeq" id="WP_105059780.1">
    <property type="nucleotide sequence ID" value="NZ_MSCJ01000001.1"/>
</dbReference>
<dbReference type="Gene3D" id="3.30.470.20">
    <property type="entry name" value="ATP-grasp fold, B domain"/>
    <property type="match status" value="1"/>
</dbReference>
<dbReference type="EMBL" id="MSCJ01000001">
    <property type="protein sequence ID" value="PQJ66397.1"/>
    <property type="molecule type" value="Genomic_DNA"/>
</dbReference>
<dbReference type="Pfam" id="PF08443">
    <property type="entry name" value="RimK"/>
    <property type="match status" value="1"/>
</dbReference>
<proteinExistence type="predicted"/>
<evidence type="ECO:0000256" key="2">
    <source>
        <dbReference type="PROSITE-ProRule" id="PRU00409"/>
    </source>
</evidence>
<sequence length="324" mass="36783">MERRIGLWMYQNGGGEQIQKQLVSKLNERDISVVTNLDLGNAVAHDGSIFCNDQDMGSLDLYFSYNAGQQTPYQTYLYQTLSTIIPTINNYEAFELTEDKFKTAQLLKRHGINTPDYVVCNKKNIDNLKKHFHFWQGQAICKPINGWGGNGIIKLESERDLDLIYPYIVNQASPQLYLERIIENDFTDYRVDIVDDQFIACYGRKAAEGSWKTNITSGGNVIQREAPPEVIELALKAARITGLEIAGVDIIYDIEHQKYVVLEVNGIPAFATPDQEKMGINFNAKKIQCITDLIDRKTRKQSHRSNITSNHSNVASDINYTDFA</sequence>
<dbReference type="GO" id="GO:0046872">
    <property type="term" value="F:metal ion binding"/>
    <property type="evidence" value="ECO:0007669"/>
    <property type="project" value="InterPro"/>
</dbReference>
<dbReference type="InterPro" id="IPR013651">
    <property type="entry name" value="ATP-grasp_RimK-type"/>
</dbReference>
<evidence type="ECO:0000259" key="3">
    <source>
        <dbReference type="PROSITE" id="PS50975"/>
    </source>
</evidence>
<keyword evidence="1" id="KW-0464">Manganese</keyword>
<evidence type="ECO:0000313" key="5">
    <source>
        <dbReference type="Proteomes" id="UP000238730"/>
    </source>
</evidence>
<protein>
    <recommendedName>
        <fullName evidence="3">ATP-grasp domain-containing protein</fullName>
    </recommendedName>
</protein>
<dbReference type="InterPro" id="IPR011761">
    <property type="entry name" value="ATP-grasp"/>
</dbReference>
<dbReference type="PROSITE" id="PS50975">
    <property type="entry name" value="ATP_GRASP"/>
    <property type="match status" value="1"/>
</dbReference>
<dbReference type="Proteomes" id="UP000238730">
    <property type="component" value="Unassembled WGS sequence"/>
</dbReference>